<dbReference type="InterPro" id="IPR023214">
    <property type="entry name" value="HAD_sf"/>
</dbReference>
<dbReference type="InterPro" id="IPR006439">
    <property type="entry name" value="HAD-SF_hydro_IA"/>
</dbReference>
<keyword evidence="1" id="KW-0378">Hydrolase</keyword>
<dbReference type="KEGG" id="prz:GZH47_05020"/>
<dbReference type="NCBIfam" id="TIGR01549">
    <property type="entry name" value="HAD-SF-IA-v1"/>
    <property type="match status" value="1"/>
</dbReference>
<dbReference type="SFLD" id="SFLDS00003">
    <property type="entry name" value="Haloacid_Dehalogenase"/>
    <property type="match status" value="1"/>
</dbReference>
<name>A0A6C0NVP4_9BACL</name>
<gene>
    <name evidence="1" type="ORF">GZH47_05020</name>
</gene>
<dbReference type="InterPro" id="IPR036412">
    <property type="entry name" value="HAD-like_sf"/>
</dbReference>
<dbReference type="SFLD" id="SFLDG01129">
    <property type="entry name" value="C1.5:_HAD__Beta-PGM__Phosphata"/>
    <property type="match status" value="1"/>
</dbReference>
<reference evidence="1 2" key="1">
    <citation type="submission" date="2020-02" db="EMBL/GenBank/DDBJ databases">
        <title>Paenibacillus sp. nov., isolated from rhizosphere soil of tomato.</title>
        <authorList>
            <person name="Weon H.-Y."/>
            <person name="Lee S.A."/>
        </authorList>
    </citation>
    <scope>NUCLEOTIDE SEQUENCE [LARGE SCALE GENOMIC DNA]</scope>
    <source>
        <strain evidence="1 2">14171R-81</strain>
    </source>
</reference>
<dbReference type="PANTHER" id="PTHR43434">
    <property type="entry name" value="PHOSPHOGLYCOLATE PHOSPHATASE"/>
    <property type="match status" value="1"/>
</dbReference>
<dbReference type="Proteomes" id="UP000479114">
    <property type="component" value="Chromosome"/>
</dbReference>
<protein>
    <submittedName>
        <fullName evidence="1">HAD family hydrolase</fullName>
    </submittedName>
</protein>
<accession>A0A6C0NVP4</accession>
<dbReference type="GO" id="GO:0006281">
    <property type="term" value="P:DNA repair"/>
    <property type="evidence" value="ECO:0007669"/>
    <property type="project" value="TreeGrafter"/>
</dbReference>
<dbReference type="InterPro" id="IPR041492">
    <property type="entry name" value="HAD_2"/>
</dbReference>
<dbReference type="Gene3D" id="1.10.150.240">
    <property type="entry name" value="Putative phosphatase, domain 2"/>
    <property type="match status" value="1"/>
</dbReference>
<dbReference type="InterPro" id="IPR050155">
    <property type="entry name" value="HAD-like_hydrolase_sf"/>
</dbReference>
<dbReference type="Pfam" id="PF13419">
    <property type="entry name" value="HAD_2"/>
    <property type="match status" value="1"/>
</dbReference>
<evidence type="ECO:0000313" key="1">
    <source>
        <dbReference type="EMBL" id="QHW30265.1"/>
    </source>
</evidence>
<dbReference type="InterPro" id="IPR023198">
    <property type="entry name" value="PGP-like_dom2"/>
</dbReference>
<dbReference type="EMBL" id="CP048286">
    <property type="protein sequence ID" value="QHW30265.1"/>
    <property type="molecule type" value="Genomic_DNA"/>
</dbReference>
<dbReference type="PANTHER" id="PTHR43434:SF1">
    <property type="entry name" value="PHOSPHOGLYCOLATE PHOSPHATASE"/>
    <property type="match status" value="1"/>
</dbReference>
<dbReference type="Gene3D" id="3.40.50.1000">
    <property type="entry name" value="HAD superfamily/HAD-like"/>
    <property type="match status" value="1"/>
</dbReference>
<evidence type="ECO:0000313" key="2">
    <source>
        <dbReference type="Proteomes" id="UP000479114"/>
    </source>
</evidence>
<sequence length="217" mass="23855">MAIGGIIFDMDNTILRSNIDFAAMKQEVFDYLLRIGAVNLEIPLHEHTSSSMIALAQRSELWTERMKQELEAILTKHEVAGMMGAELEPGVIALLDQLAGKQKLVILTNNAYPAAKLALETNRIDTYFDRIVAREQMAFMKPAPDGVLAILELYPHIGPQHWLSVGDSWIDGKAAQDARVAFIAYRGDVGRMHSQGVIPAGHIAVMGELLSFIDGSA</sequence>
<dbReference type="GO" id="GO:0008967">
    <property type="term" value="F:phosphoglycolate phosphatase activity"/>
    <property type="evidence" value="ECO:0007669"/>
    <property type="project" value="TreeGrafter"/>
</dbReference>
<dbReference type="SUPFAM" id="SSF56784">
    <property type="entry name" value="HAD-like"/>
    <property type="match status" value="1"/>
</dbReference>
<dbReference type="AlphaFoldDB" id="A0A6C0NVP4"/>
<organism evidence="1 2">
    <name type="scientific">Paenibacillus rhizovicinus</name>
    <dbReference type="NCBI Taxonomy" id="2704463"/>
    <lineage>
        <taxon>Bacteria</taxon>
        <taxon>Bacillati</taxon>
        <taxon>Bacillota</taxon>
        <taxon>Bacilli</taxon>
        <taxon>Bacillales</taxon>
        <taxon>Paenibacillaceae</taxon>
        <taxon>Paenibacillus</taxon>
    </lineage>
</organism>
<keyword evidence="2" id="KW-1185">Reference proteome</keyword>
<proteinExistence type="predicted"/>
<dbReference type="RefSeq" id="WP_162638994.1">
    <property type="nucleotide sequence ID" value="NZ_CP048286.1"/>
</dbReference>
<dbReference type="GO" id="GO:0005829">
    <property type="term" value="C:cytosol"/>
    <property type="evidence" value="ECO:0007669"/>
    <property type="project" value="TreeGrafter"/>
</dbReference>